<keyword evidence="2" id="KW-0812">Transmembrane</keyword>
<gene>
    <name evidence="4" type="ORF">GCM10025789_23360</name>
</gene>
<evidence type="ECO:0000313" key="4">
    <source>
        <dbReference type="EMBL" id="GAA4903701.1"/>
    </source>
</evidence>
<feature type="region of interest" description="Disordered" evidence="1">
    <location>
        <begin position="230"/>
        <end position="261"/>
    </location>
</feature>
<feature type="compositionally biased region" description="Pro residues" evidence="1">
    <location>
        <begin position="556"/>
        <end position="569"/>
    </location>
</feature>
<evidence type="ECO:0000259" key="3">
    <source>
        <dbReference type="SMART" id="SM00460"/>
    </source>
</evidence>
<evidence type="ECO:0000256" key="2">
    <source>
        <dbReference type="SAM" id="Phobius"/>
    </source>
</evidence>
<feature type="transmembrane region" description="Helical" evidence="2">
    <location>
        <begin position="200"/>
        <end position="223"/>
    </location>
</feature>
<dbReference type="InterPro" id="IPR002931">
    <property type="entry name" value="Transglutaminase-like"/>
</dbReference>
<accession>A0ABP9FI58</accession>
<feature type="transmembrane region" description="Helical" evidence="2">
    <location>
        <begin position="7"/>
        <end position="28"/>
    </location>
</feature>
<reference evidence="5" key="1">
    <citation type="journal article" date="2019" name="Int. J. Syst. Evol. Microbiol.">
        <title>The Global Catalogue of Microorganisms (GCM) 10K type strain sequencing project: providing services to taxonomists for standard genome sequencing and annotation.</title>
        <authorList>
            <consortium name="The Broad Institute Genomics Platform"/>
            <consortium name="The Broad Institute Genome Sequencing Center for Infectious Disease"/>
            <person name="Wu L."/>
            <person name="Ma J."/>
        </authorList>
    </citation>
    <scope>NUCLEOTIDE SEQUENCE [LARGE SCALE GENOMIC DNA]</scope>
    <source>
        <strain evidence="5">JCM 19125</strain>
    </source>
</reference>
<dbReference type="InterPro" id="IPR052901">
    <property type="entry name" value="Bact_TGase-like"/>
</dbReference>
<keyword evidence="2" id="KW-1133">Transmembrane helix</keyword>
<dbReference type="InterPro" id="IPR021878">
    <property type="entry name" value="TgpA_N"/>
</dbReference>
<feature type="domain" description="Transglutaminase-like" evidence="3">
    <location>
        <begin position="451"/>
        <end position="521"/>
    </location>
</feature>
<dbReference type="SMART" id="SM00460">
    <property type="entry name" value="TGc"/>
    <property type="match status" value="1"/>
</dbReference>
<evidence type="ECO:0000313" key="5">
    <source>
        <dbReference type="Proteomes" id="UP001501521"/>
    </source>
</evidence>
<dbReference type="RefSeq" id="WP_345583038.1">
    <property type="nucleotide sequence ID" value="NZ_BAABLV010000036.1"/>
</dbReference>
<keyword evidence="5" id="KW-1185">Reference proteome</keyword>
<dbReference type="PANTHER" id="PTHR42736:SF1">
    <property type="entry name" value="PROTEIN-GLUTAMINE GAMMA-GLUTAMYLTRANSFERASE"/>
    <property type="match status" value="1"/>
</dbReference>
<dbReference type="InterPro" id="IPR038765">
    <property type="entry name" value="Papain-like_cys_pep_sf"/>
</dbReference>
<name>A0ABP9FI58_9ACTN</name>
<proteinExistence type="predicted"/>
<dbReference type="Gene3D" id="3.10.620.30">
    <property type="match status" value="1"/>
</dbReference>
<sequence>MRFTHHPFSSVVVAAAVWLSLLPLSPLLGGFGEVLTQAWFILGASAAVGLALGLLRAPRALILFVQLAVILGVLTWRGLRLAPRGQAVESLRELTADGAAAIRDGVPPLPPEPGLLWLCLVLTALLVIIVELLVNGLEQPAWTIAPLALSYGIAALVIVQDLDWLLLAPVLLAYVAVLLSTTGVTDAAGKASRAGAHHAARVSVGIGFAVAALVAALLVAAAVPLGDKRPWTEGGQDGPIQLSDPTVRLDQDLRRPTDSPVLTYRTSNGQPVYLRTVALPNLSASGAGLVPMKLSRGGLDGDYDFPGESVSVEVQMDAVPSEYLPAPFAADSYDAAGSWSHDPETLAIVASGPNRTSQTVNLAYRVESTLPSPTLDQISLAGAGAGPDPVNRQVPDGLSPAVAALTTDVVAGATTAGEKALAIQRFLRSDAFGYTLEAPNTAGTDTISSFLLESRSGYCIHFAAAMITMARLEGIDARMAIGFVPGEAQDDGSYQVTSHDAHSWPELYLDGLGWVPFEPTPAYQGDPEYVEPSAMQPSAAPSPSPTPTSVSSPQPTTVPPTAEPTPTTPTPQEEAPGGAVASVLVALLVLLVLALPALVRLGLRISRLRGDGEPAQVADGAWREVQALFADYGLPWPDGSPGPVGRAAAEGLSPRGAQALGVIAATVERSRFARDGAPVTDLPAEVRALRTALAAQATRGRRLRAMLWPASLWRPER</sequence>
<dbReference type="Pfam" id="PF11992">
    <property type="entry name" value="TgpA_N"/>
    <property type="match status" value="1"/>
</dbReference>
<keyword evidence="2" id="KW-0472">Membrane</keyword>
<dbReference type="PANTHER" id="PTHR42736">
    <property type="entry name" value="PROTEIN-GLUTAMINE GAMMA-GLUTAMYLTRANSFERASE"/>
    <property type="match status" value="1"/>
</dbReference>
<feature type="transmembrane region" description="Helical" evidence="2">
    <location>
        <begin position="141"/>
        <end position="159"/>
    </location>
</feature>
<feature type="transmembrane region" description="Helical" evidence="2">
    <location>
        <begin position="34"/>
        <end position="54"/>
    </location>
</feature>
<feature type="transmembrane region" description="Helical" evidence="2">
    <location>
        <begin position="579"/>
        <end position="599"/>
    </location>
</feature>
<feature type="transmembrane region" description="Helical" evidence="2">
    <location>
        <begin position="61"/>
        <end position="79"/>
    </location>
</feature>
<feature type="compositionally biased region" description="Basic and acidic residues" evidence="1">
    <location>
        <begin position="247"/>
        <end position="257"/>
    </location>
</feature>
<protein>
    <recommendedName>
        <fullName evidence="3">Transglutaminase-like domain-containing protein</fullName>
    </recommendedName>
</protein>
<feature type="region of interest" description="Disordered" evidence="1">
    <location>
        <begin position="523"/>
        <end position="576"/>
    </location>
</feature>
<feature type="transmembrane region" description="Helical" evidence="2">
    <location>
        <begin position="165"/>
        <end position="188"/>
    </location>
</feature>
<comment type="caution">
    <text evidence="4">The sequence shown here is derived from an EMBL/GenBank/DDBJ whole genome shotgun (WGS) entry which is preliminary data.</text>
</comment>
<feature type="transmembrane region" description="Helical" evidence="2">
    <location>
        <begin position="115"/>
        <end position="134"/>
    </location>
</feature>
<organism evidence="4 5">
    <name type="scientific">Tessaracoccus lubricantis</name>
    <dbReference type="NCBI Taxonomy" id="545543"/>
    <lineage>
        <taxon>Bacteria</taxon>
        <taxon>Bacillati</taxon>
        <taxon>Actinomycetota</taxon>
        <taxon>Actinomycetes</taxon>
        <taxon>Propionibacteriales</taxon>
        <taxon>Propionibacteriaceae</taxon>
        <taxon>Tessaracoccus</taxon>
    </lineage>
</organism>
<dbReference type="Pfam" id="PF01841">
    <property type="entry name" value="Transglut_core"/>
    <property type="match status" value="1"/>
</dbReference>
<dbReference type="SUPFAM" id="SSF54001">
    <property type="entry name" value="Cysteine proteinases"/>
    <property type="match status" value="1"/>
</dbReference>
<dbReference type="EMBL" id="BAABLV010000036">
    <property type="protein sequence ID" value="GAA4903701.1"/>
    <property type="molecule type" value="Genomic_DNA"/>
</dbReference>
<dbReference type="Proteomes" id="UP001501521">
    <property type="component" value="Unassembled WGS sequence"/>
</dbReference>
<evidence type="ECO:0000256" key="1">
    <source>
        <dbReference type="SAM" id="MobiDB-lite"/>
    </source>
</evidence>